<dbReference type="InterPro" id="IPR003594">
    <property type="entry name" value="HATPase_dom"/>
</dbReference>
<evidence type="ECO:0000256" key="2">
    <source>
        <dbReference type="ARBA" id="ARBA00012438"/>
    </source>
</evidence>
<dbReference type="Gene3D" id="1.20.5.1930">
    <property type="match status" value="1"/>
</dbReference>
<keyword evidence="7" id="KW-0067">ATP-binding</keyword>
<dbReference type="GO" id="GO:0016020">
    <property type="term" value="C:membrane"/>
    <property type="evidence" value="ECO:0007669"/>
    <property type="project" value="InterPro"/>
</dbReference>
<dbReference type="EMBL" id="LJGT01000040">
    <property type="protein sequence ID" value="OEU88581.1"/>
    <property type="molecule type" value="Genomic_DNA"/>
</dbReference>
<feature type="transmembrane region" description="Helical" evidence="10">
    <location>
        <begin position="75"/>
        <end position="97"/>
    </location>
</feature>
<evidence type="ECO:0000313" key="13">
    <source>
        <dbReference type="EMBL" id="OEU88581.1"/>
    </source>
</evidence>
<evidence type="ECO:0000256" key="4">
    <source>
        <dbReference type="ARBA" id="ARBA00022679"/>
    </source>
</evidence>
<evidence type="ECO:0000256" key="1">
    <source>
        <dbReference type="ARBA" id="ARBA00000085"/>
    </source>
</evidence>
<gene>
    <name evidence="13" type="ORF">AN215_16955</name>
</gene>
<evidence type="ECO:0000259" key="11">
    <source>
        <dbReference type="Pfam" id="PF02518"/>
    </source>
</evidence>
<comment type="caution">
    <text evidence="13">The sequence shown here is derived from an EMBL/GenBank/DDBJ whole genome shotgun (WGS) entry which is preliminary data.</text>
</comment>
<feature type="transmembrane region" description="Helical" evidence="10">
    <location>
        <begin position="50"/>
        <end position="68"/>
    </location>
</feature>
<keyword evidence="14" id="KW-1185">Reference proteome</keyword>
<keyword evidence="4" id="KW-0808">Transferase</keyword>
<keyword evidence="6 13" id="KW-0418">Kinase</keyword>
<dbReference type="EC" id="2.7.13.3" evidence="2"/>
<evidence type="ECO:0000259" key="12">
    <source>
        <dbReference type="Pfam" id="PF07730"/>
    </source>
</evidence>
<keyword evidence="5" id="KW-0547">Nucleotide-binding</keyword>
<dbReference type="AlphaFoldDB" id="A0A1E7JLP9"/>
<keyword evidence="10" id="KW-0812">Transmembrane</keyword>
<keyword evidence="3" id="KW-0597">Phosphoprotein</keyword>
<proteinExistence type="predicted"/>
<comment type="catalytic activity">
    <reaction evidence="1">
        <text>ATP + protein L-histidine = ADP + protein N-phospho-L-histidine.</text>
        <dbReference type="EC" id="2.7.13.3"/>
    </reaction>
</comment>
<evidence type="ECO:0000256" key="6">
    <source>
        <dbReference type="ARBA" id="ARBA00022777"/>
    </source>
</evidence>
<accession>A0A1E7JLP9</accession>
<dbReference type="InterPro" id="IPR050482">
    <property type="entry name" value="Sensor_HK_TwoCompSys"/>
</dbReference>
<dbReference type="Gene3D" id="3.30.565.10">
    <property type="entry name" value="Histidine kinase-like ATPase, C-terminal domain"/>
    <property type="match status" value="1"/>
</dbReference>
<dbReference type="GO" id="GO:0046983">
    <property type="term" value="F:protein dimerization activity"/>
    <property type="evidence" value="ECO:0007669"/>
    <property type="project" value="InterPro"/>
</dbReference>
<dbReference type="PANTHER" id="PTHR24421">
    <property type="entry name" value="NITRATE/NITRITE SENSOR PROTEIN NARX-RELATED"/>
    <property type="match status" value="1"/>
</dbReference>
<dbReference type="Pfam" id="PF02518">
    <property type="entry name" value="HATPase_c"/>
    <property type="match status" value="1"/>
</dbReference>
<evidence type="ECO:0000256" key="8">
    <source>
        <dbReference type="ARBA" id="ARBA00023012"/>
    </source>
</evidence>
<dbReference type="SUPFAM" id="SSF55874">
    <property type="entry name" value="ATPase domain of HSP90 chaperone/DNA topoisomerase II/histidine kinase"/>
    <property type="match status" value="1"/>
</dbReference>
<dbReference type="OrthoDB" id="227596at2"/>
<dbReference type="RefSeq" id="WP_070014011.1">
    <property type="nucleotide sequence ID" value="NZ_LJGS01000044.1"/>
</dbReference>
<keyword evidence="8" id="KW-0902">Two-component regulatory system</keyword>
<evidence type="ECO:0000256" key="9">
    <source>
        <dbReference type="SAM" id="Coils"/>
    </source>
</evidence>
<organism evidence="13 14">
    <name type="scientific">Streptomyces abyssalis</name>
    <dbReference type="NCBI Taxonomy" id="933944"/>
    <lineage>
        <taxon>Bacteria</taxon>
        <taxon>Bacillati</taxon>
        <taxon>Actinomycetota</taxon>
        <taxon>Actinomycetes</taxon>
        <taxon>Kitasatosporales</taxon>
        <taxon>Streptomycetaceae</taxon>
        <taxon>Streptomyces</taxon>
    </lineage>
</organism>
<keyword evidence="9" id="KW-0175">Coiled coil</keyword>
<evidence type="ECO:0000256" key="10">
    <source>
        <dbReference type="SAM" id="Phobius"/>
    </source>
</evidence>
<dbReference type="PANTHER" id="PTHR24421:SF10">
    <property type="entry name" value="NITRATE_NITRITE SENSOR PROTEIN NARQ"/>
    <property type="match status" value="1"/>
</dbReference>
<dbReference type="Proteomes" id="UP000176087">
    <property type="component" value="Unassembled WGS sequence"/>
</dbReference>
<feature type="domain" description="Histidine kinase/HSP90-like ATPase" evidence="11">
    <location>
        <begin position="308"/>
        <end position="435"/>
    </location>
</feature>
<dbReference type="CDD" id="cd16917">
    <property type="entry name" value="HATPase_UhpB-NarQ-NarX-like"/>
    <property type="match status" value="1"/>
</dbReference>
<dbReference type="Pfam" id="PF07730">
    <property type="entry name" value="HisKA_3"/>
    <property type="match status" value="1"/>
</dbReference>
<dbReference type="STRING" id="933944.AN215_16955"/>
<evidence type="ECO:0000256" key="3">
    <source>
        <dbReference type="ARBA" id="ARBA00022553"/>
    </source>
</evidence>
<dbReference type="InterPro" id="IPR036890">
    <property type="entry name" value="HATPase_C_sf"/>
</dbReference>
<keyword evidence="10" id="KW-0472">Membrane</keyword>
<name>A0A1E7JLP9_9ACTN</name>
<evidence type="ECO:0000256" key="7">
    <source>
        <dbReference type="ARBA" id="ARBA00022840"/>
    </source>
</evidence>
<dbReference type="InterPro" id="IPR011712">
    <property type="entry name" value="Sig_transdc_His_kin_sub3_dim/P"/>
</dbReference>
<evidence type="ECO:0000256" key="5">
    <source>
        <dbReference type="ARBA" id="ARBA00022741"/>
    </source>
</evidence>
<evidence type="ECO:0000313" key="14">
    <source>
        <dbReference type="Proteomes" id="UP000176087"/>
    </source>
</evidence>
<feature type="coiled-coil region" evidence="9">
    <location>
        <begin position="168"/>
        <end position="202"/>
    </location>
</feature>
<feature type="domain" description="Signal transduction histidine kinase subgroup 3 dimerisation and phosphoacceptor" evidence="12">
    <location>
        <begin position="200"/>
        <end position="263"/>
    </location>
</feature>
<protein>
    <recommendedName>
        <fullName evidence="2">histidine kinase</fullName>
        <ecNumber evidence="2">2.7.13.3</ecNumber>
    </recommendedName>
</protein>
<reference evidence="13 14" key="1">
    <citation type="journal article" date="2016" name="Front. Microbiol.">
        <title>Comparative Genomics Analysis of Streptomyces Species Reveals Their Adaptation to the Marine Environment and Their Diversity at the Genomic Level.</title>
        <authorList>
            <person name="Tian X."/>
            <person name="Zhang Z."/>
            <person name="Yang T."/>
            <person name="Chen M."/>
            <person name="Li J."/>
            <person name="Chen F."/>
            <person name="Yang J."/>
            <person name="Li W."/>
            <person name="Zhang B."/>
            <person name="Zhang Z."/>
            <person name="Wu J."/>
            <person name="Zhang C."/>
            <person name="Long L."/>
            <person name="Xiao J."/>
        </authorList>
    </citation>
    <scope>NUCLEOTIDE SEQUENCE [LARGE SCALE GENOMIC DNA]</scope>
    <source>
        <strain evidence="13 14">SCSIO 10390</strain>
    </source>
</reference>
<sequence>MTDARCGPWQGGVLSRHPVTVDASLAVFFVALDTALTLAGETWWPRHPGTLAWIMLGVQAVACGSLVFRRRAPLAVLAVLGVFTLAVTLLISPAGVLTPAEPGKVWAPFATALAAYGPVFHRHGSRRTAFVALAAFVVVVARPWEPSFTVVTIGLGRTAVGPLLALYFDARRRLVRALTERAERAERERHLLAEQARAEERARLAAEMHDVVTHRVSLMALQAGALRMTAPDEATRQAAEELRAAGCQALEELRDLVGILRTEPEGLPHTEAAAGLAELVAESAAVGTPAELVEDGDRRLASPVVGRTAYRVVREALTNVRKHAPGARVTVRVEYGETQVRLTVRNTPPMVVADAGAVGVPGAGAHAGADARAGAGGGTAAAVTADAAATAAVLAGTGSGLGLAGLRRRLELVHGTLRAGRSPDGGFSVEATLPAYVPTAEAAV</sequence>
<keyword evidence="10" id="KW-1133">Transmembrane helix</keyword>
<dbReference type="GO" id="GO:0005524">
    <property type="term" value="F:ATP binding"/>
    <property type="evidence" value="ECO:0007669"/>
    <property type="project" value="UniProtKB-KW"/>
</dbReference>
<dbReference type="GO" id="GO:0000155">
    <property type="term" value="F:phosphorelay sensor kinase activity"/>
    <property type="evidence" value="ECO:0007669"/>
    <property type="project" value="InterPro"/>
</dbReference>
<dbReference type="PATRIC" id="fig|933944.5.peg.1442"/>